<dbReference type="CDD" id="cd00075">
    <property type="entry name" value="HATPase"/>
    <property type="match status" value="1"/>
</dbReference>
<dbReference type="SUPFAM" id="SSF47384">
    <property type="entry name" value="Homodimeric domain of signal transducing histidine kinase"/>
    <property type="match status" value="1"/>
</dbReference>
<dbReference type="Proteomes" id="UP001596270">
    <property type="component" value="Unassembled WGS sequence"/>
</dbReference>
<keyword evidence="6" id="KW-1185">Reference proteome</keyword>
<organism evidence="5 6">
    <name type="scientific">Polaromonas aquatica</name>
    <dbReference type="NCBI Taxonomy" id="332657"/>
    <lineage>
        <taxon>Bacteria</taxon>
        <taxon>Pseudomonadati</taxon>
        <taxon>Pseudomonadota</taxon>
        <taxon>Betaproteobacteria</taxon>
        <taxon>Burkholderiales</taxon>
        <taxon>Comamonadaceae</taxon>
        <taxon>Polaromonas</taxon>
    </lineage>
</organism>
<dbReference type="CDD" id="cd00082">
    <property type="entry name" value="HisKA"/>
    <property type="match status" value="1"/>
</dbReference>
<dbReference type="EC" id="2.7.13.3" evidence="2"/>
<comment type="caution">
    <text evidence="5">The sequence shown here is derived from an EMBL/GenBank/DDBJ whole genome shotgun (WGS) entry which is preliminary data.</text>
</comment>
<dbReference type="GO" id="GO:0016301">
    <property type="term" value="F:kinase activity"/>
    <property type="evidence" value="ECO:0007669"/>
    <property type="project" value="UniProtKB-KW"/>
</dbReference>
<dbReference type="SMART" id="SM00387">
    <property type="entry name" value="HATPase_c"/>
    <property type="match status" value="1"/>
</dbReference>
<keyword evidence="3" id="KW-0597">Phosphoprotein</keyword>
<evidence type="ECO:0000256" key="3">
    <source>
        <dbReference type="ARBA" id="ARBA00022553"/>
    </source>
</evidence>
<feature type="domain" description="Histidine kinase" evidence="4">
    <location>
        <begin position="125"/>
        <end position="343"/>
    </location>
</feature>
<dbReference type="InterPro" id="IPR005467">
    <property type="entry name" value="His_kinase_dom"/>
</dbReference>
<dbReference type="InterPro" id="IPR036097">
    <property type="entry name" value="HisK_dim/P_sf"/>
</dbReference>
<dbReference type="EMBL" id="JBHSRS010000084">
    <property type="protein sequence ID" value="MFC6284831.1"/>
    <property type="molecule type" value="Genomic_DNA"/>
</dbReference>
<dbReference type="Pfam" id="PF00512">
    <property type="entry name" value="HisKA"/>
    <property type="match status" value="1"/>
</dbReference>
<evidence type="ECO:0000259" key="4">
    <source>
        <dbReference type="PROSITE" id="PS50109"/>
    </source>
</evidence>
<comment type="catalytic activity">
    <reaction evidence="1">
        <text>ATP + protein L-histidine = ADP + protein N-phospho-L-histidine.</text>
        <dbReference type="EC" id="2.7.13.3"/>
    </reaction>
</comment>
<reference evidence="6" key="1">
    <citation type="journal article" date="2019" name="Int. J. Syst. Evol. Microbiol.">
        <title>The Global Catalogue of Microorganisms (GCM) 10K type strain sequencing project: providing services to taxonomists for standard genome sequencing and annotation.</title>
        <authorList>
            <consortium name="The Broad Institute Genomics Platform"/>
            <consortium name="The Broad Institute Genome Sequencing Center for Infectious Disease"/>
            <person name="Wu L."/>
            <person name="Ma J."/>
        </authorList>
    </citation>
    <scope>NUCLEOTIDE SEQUENCE [LARGE SCALE GENOMIC DNA]</scope>
    <source>
        <strain evidence="6">CCUG 39402</strain>
    </source>
</reference>
<protein>
    <recommendedName>
        <fullName evidence="2">histidine kinase</fullName>
        <ecNumber evidence="2">2.7.13.3</ecNumber>
    </recommendedName>
</protein>
<dbReference type="InterPro" id="IPR003594">
    <property type="entry name" value="HATPase_dom"/>
</dbReference>
<proteinExistence type="predicted"/>
<evidence type="ECO:0000313" key="5">
    <source>
        <dbReference type="EMBL" id="MFC6284831.1"/>
    </source>
</evidence>
<dbReference type="PANTHER" id="PTHR43547">
    <property type="entry name" value="TWO-COMPONENT HISTIDINE KINASE"/>
    <property type="match status" value="1"/>
</dbReference>
<dbReference type="PANTHER" id="PTHR43547:SF2">
    <property type="entry name" value="HYBRID SIGNAL TRANSDUCTION HISTIDINE KINASE C"/>
    <property type="match status" value="1"/>
</dbReference>
<dbReference type="SUPFAM" id="SSF55874">
    <property type="entry name" value="ATPase domain of HSP90 chaperone/DNA topoisomerase II/histidine kinase"/>
    <property type="match status" value="1"/>
</dbReference>
<dbReference type="InterPro" id="IPR036890">
    <property type="entry name" value="HATPase_C_sf"/>
</dbReference>
<dbReference type="SMART" id="SM00388">
    <property type="entry name" value="HisKA"/>
    <property type="match status" value="1"/>
</dbReference>
<keyword evidence="5" id="KW-0418">Kinase</keyword>
<sequence>MATKALRNHARQMLTAISIDIDTAQTQLESTDKSHGKVSHFKNTAASIHGTLREGSGFTLVQLTAEFRALRASVLRLWLAGVVTFDEGVTHDIVRFNEAVDQALAESAVTFSHRGSETRDRMLAILGHDLRTPLSAISMSGQLLARLGNDSSKNESIGLRLQRSAATMTAMVNDLLEYSRSQLDGKMPHTPENCSIGEVAHNAVDESRLAHPECEYVLEVHGELNGYFDCIRMQQVMTNLLANAAQYREPGTPVKVKVAGQADEVKITVSNYGEAIPPESMEAIFLAMVQLPLDEEVARRPSTSMGLGLFVARQIVELHGGTIEVRSNREAGTSFEVTIPRRGDW</sequence>
<accession>A0ABW1U4J6</accession>
<dbReference type="PROSITE" id="PS50109">
    <property type="entry name" value="HIS_KIN"/>
    <property type="match status" value="1"/>
</dbReference>
<dbReference type="Gene3D" id="3.30.565.10">
    <property type="entry name" value="Histidine kinase-like ATPase, C-terminal domain"/>
    <property type="match status" value="1"/>
</dbReference>
<gene>
    <name evidence="5" type="ORF">ACFQND_26695</name>
</gene>
<evidence type="ECO:0000313" key="6">
    <source>
        <dbReference type="Proteomes" id="UP001596270"/>
    </source>
</evidence>
<keyword evidence="5" id="KW-0808">Transferase</keyword>
<dbReference type="Gene3D" id="1.10.287.130">
    <property type="match status" value="1"/>
</dbReference>
<name>A0ABW1U4J6_9BURK</name>
<dbReference type="Pfam" id="PF02518">
    <property type="entry name" value="HATPase_c"/>
    <property type="match status" value="1"/>
</dbReference>
<evidence type="ECO:0000256" key="1">
    <source>
        <dbReference type="ARBA" id="ARBA00000085"/>
    </source>
</evidence>
<evidence type="ECO:0000256" key="2">
    <source>
        <dbReference type="ARBA" id="ARBA00012438"/>
    </source>
</evidence>
<dbReference type="InterPro" id="IPR003661">
    <property type="entry name" value="HisK_dim/P_dom"/>
</dbReference>